<accession>A0A089X4X1</accession>
<feature type="compositionally biased region" description="Polar residues" evidence="1">
    <location>
        <begin position="330"/>
        <end position="343"/>
    </location>
</feature>
<dbReference type="STRING" id="1907.SGLAU_00405"/>
<dbReference type="KEGG" id="sgu:SGLAU_00405"/>
<dbReference type="Proteomes" id="UP000029482">
    <property type="component" value="Chromosome"/>
</dbReference>
<keyword evidence="4" id="KW-1185">Reference proteome</keyword>
<evidence type="ECO:0000313" key="3">
    <source>
        <dbReference type="EMBL" id="AIR96109.1"/>
    </source>
</evidence>
<dbReference type="GO" id="GO:0003677">
    <property type="term" value="F:DNA binding"/>
    <property type="evidence" value="ECO:0007669"/>
    <property type="project" value="InterPro"/>
</dbReference>
<reference evidence="4" key="1">
    <citation type="journal article" date="2015" name="J. Biotechnol.">
        <title>Complete genome sequence of the actinobacterium Streptomyces glaucescens GLA.O (DSM 40922) consisting of a linear chromosome and one linear plasmid.</title>
        <authorList>
            <person name="Ortseifen V."/>
            <person name="Winkler A."/>
            <person name="Albersmeier A."/>
            <person name="Wendler S."/>
            <person name="Puhler A."/>
            <person name="Kalinowski J."/>
            <person name="Ruckert C."/>
        </authorList>
    </citation>
    <scope>NUCLEOTIDE SEQUENCE [LARGE SCALE GENOMIC DNA]</scope>
    <source>
        <strain evidence="4">DSM 40922 / GLA O</strain>
    </source>
</reference>
<dbReference type="InterPro" id="IPR010982">
    <property type="entry name" value="Lambda_DNA-bd_dom_sf"/>
</dbReference>
<evidence type="ECO:0000256" key="1">
    <source>
        <dbReference type="SAM" id="MobiDB-lite"/>
    </source>
</evidence>
<sequence length="497" mass="54346">MARRENPIPQCSRSLLALVTWLRAGRTEAGLTYEQLASRTEFSADTLSRAASGRGVPRNLAAVLAYAQACGRSTKEAERLWKNARRDESRAQGVLSGHRGVHISVVKDFADLHSAIVDLYHDDGSPPLRDLDKRLGGMGRLPHSTVSRVLKGSSTPSRTFVAAFAQACNVRKADLPEWTKAWDRADADRRSSRMRSRKPDQAQQRLTVHDRVTPRDLQLLMSELESASRKEPALKLLIHVPEPESVEARAAARMSRELLVDQAQRRGELACPQCHRPSFGYGDRHGWRAELCTSCAPRSAQRGPVPYETAPLGADHPADTPTLVLRDSTAGRSDNTAADTPTLSLRLPDPAKRPPLPKRTSRAWPVPPRPSPASRLSADSLTTLSEASAQRPVTPADPTVARTDNRGVSPYGPPPHPRAGQSYRHSDDWFADTTSPQAPSPLPRVRVRINIPGSRPLPPVVAPSPSRSIADDDTQEKKKPETEGSDTVAAVRLSSED</sequence>
<gene>
    <name evidence="3" type="ORF">SGLAU_00405</name>
</gene>
<dbReference type="Gene3D" id="1.10.260.40">
    <property type="entry name" value="lambda repressor-like DNA-binding domains"/>
    <property type="match status" value="1"/>
</dbReference>
<dbReference type="HOGENOM" id="CLU_548478_0_0_11"/>
<dbReference type="AlphaFoldDB" id="A0A089X4X1"/>
<feature type="domain" description="HTH cro/C1-type" evidence="2">
    <location>
        <begin position="141"/>
        <end position="175"/>
    </location>
</feature>
<evidence type="ECO:0000259" key="2">
    <source>
        <dbReference type="PROSITE" id="PS50943"/>
    </source>
</evidence>
<protein>
    <recommendedName>
        <fullName evidence="2">HTH cro/C1-type domain-containing protein</fullName>
    </recommendedName>
</protein>
<dbReference type="RefSeq" id="WP_078957513.1">
    <property type="nucleotide sequence ID" value="NZ_CP009438.1"/>
</dbReference>
<feature type="region of interest" description="Disordered" evidence="1">
    <location>
        <begin position="298"/>
        <end position="497"/>
    </location>
</feature>
<dbReference type="eggNOG" id="ENOG5030HUA">
    <property type="taxonomic scope" value="Bacteria"/>
</dbReference>
<dbReference type="CDD" id="cd00093">
    <property type="entry name" value="HTH_XRE"/>
    <property type="match status" value="2"/>
</dbReference>
<feature type="region of interest" description="Disordered" evidence="1">
    <location>
        <begin position="186"/>
        <end position="213"/>
    </location>
</feature>
<dbReference type="SUPFAM" id="SSF47413">
    <property type="entry name" value="lambda repressor-like DNA-binding domains"/>
    <property type="match status" value="1"/>
</dbReference>
<dbReference type="OrthoDB" id="4162271at2"/>
<proteinExistence type="predicted"/>
<dbReference type="SMART" id="SM00530">
    <property type="entry name" value="HTH_XRE"/>
    <property type="match status" value="2"/>
</dbReference>
<dbReference type="InterPro" id="IPR001387">
    <property type="entry name" value="Cro/C1-type_HTH"/>
</dbReference>
<organism evidence="3 4">
    <name type="scientific">Streptomyces glaucescens</name>
    <dbReference type="NCBI Taxonomy" id="1907"/>
    <lineage>
        <taxon>Bacteria</taxon>
        <taxon>Bacillati</taxon>
        <taxon>Actinomycetota</taxon>
        <taxon>Actinomycetes</taxon>
        <taxon>Kitasatosporales</taxon>
        <taxon>Streptomycetaceae</taxon>
        <taxon>Streptomyces</taxon>
    </lineage>
</organism>
<evidence type="ECO:0000313" key="4">
    <source>
        <dbReference type="Proteomes" id="UP000029482"/>
    </source>
</evidence>
<dbReference type="EMBL" id="CP009438">
    <property type="protein sequence ID" value="AIR96109.1"/>
    <property type="molecule type" value="Genomic_DNA"/>
</dbReference>
<dbReference type="PROSITE" id="PS50943">
    <property type="entry name" value="HTH_CROC1"/>
    <property type="match status" value="1"/>
</dbReference>
<name>A0A089X4X1_STRGA</name>
<dbReference type="Pfam" id="PF13560">
    <property type="entry name" value="HTH_31"/>
    <property type="match status" value="1"/>
</dbReference>